<evidence type="ECO:0000256" key="10">
    <source>
        <dbReference type="ARBA" id="ARBA00023180"/>
    </source>
</evidence>
<dbReference type="SUPFAM" id="SSF57581">
    <property type="entry name" value="TB module/8-cys domain"/>
    <property type="match status" value="6"/>
</dbReference>
<feature type="domain" description="EGF-like" evidence="14">
    <location>
        <begin position="1260"/>
        <end position="1301"/>
    </location>
</feature>
<evidence type="ECO:0000256" key="11">
    <source>
        <dbReference type="ARBA" id="ARBA00057266"/>
    </source>
</evidence>
<evidence type="ECO:0000256" key="5">
    <source>
        <dbReference type="ARBA" id="ARBA00022536"/>
    </source>
</evidence>
<comment type="caution">
    <text evidence="12">Lacks conserved residue(s) required for the propagation of feature annotation.</text>
</comment>
<feature type="domain" description="EGF-like" evidence="14">
    <location>
        <begin position="777"/>
        <end position="815"/>
    </location>
</feature>
<dbReference type="Gene3D" id="2.10.25.10">
    <property type="entry name" value="Laminin"/>
    <property type="match status" value="39"/>
</dbReference>
<keyword evidence="16" id="KW-1185">Reference proteome</keyword>
<dbReference type="FunFam" id="3.90.290.10:FF:000011">
    <property type="entry name" value="Fibrillin 2"/>
    <property type="match status" value="1"/>
</dbReference>
<evidence type="ECO:0000256" key="1">
    <source>
        <dbReference type="ARBA" id="ARBA00004498"/>
    </source>
</evidence>
<dbReference type="FunFam" id="2.10.25.10:FF:000014">
    <property type="entry name" value="Latent-transforming growth factor beta-binding protein 3"/>
    <property type="match status" value="1"/>
</dbReference>
<name>A0A8B7TBP0_HIPAR</name>
<feature type="domain" description="EGF-like" evidence="14">
    <location>
        <begin position="525"/>
        <end position="567"/>
    </location>
</feature>
<dbReference type="FunFam" id="2.10.25.10:FF:000133">
    <property type="entry name" value="Fibrillin 3"/>
    <property type="match status" value="1"/>
</dbReference>
<dbReference type="PROSITE" id="PS01186">
    <property type="entry name" value="EGF_2"/>
    <property type="match status" value="24"/>
</dbReference>
<evidence type="ECO:0000256" key="12">
    <source>
        <dbReference type="PROSITE-ProRule" id="PRU00076"/>
    </source>
</evidence>
<dbReference type="FunFam" id="2.10.25.10:FF:000023">
    <property type="entry name" value="Fibrillin 2"/>
    <property type="match status" value="2"/>
</dbReference>
<feature type="domain" description="TB" evidence="15">
    <location>
        <begin position="178"/>
        <end position="221"/>
    </location>
</feature>
<dbReference type="Pfam" id="PF12662">
    <property type="entry name" value="cEGF"/>
    <property type="match status" value="4"/>
</dbReference>
<keyword evidence="3" id="KW-0964">Secreted</keyword>
<dbReference type="FunFam" id="2.10.25.10:FF:000071">
    <property type="entry name" value="Fibrillin 2"/>
    <property type="match status" value="1"/>
</dbReference>
<feature type="domain" description="TB" evidence="15">
    <location>
        <begin position="1512"/>
        <end position="1565"/>
    </location>
</feature>
<dbReference type="FunFam" id="2.10.25.10:FF:000019">
    <property type="entry name" value="latent-transforming growth factor beta-binding protein 1 isoform X2"/>
    <property type="match status" value="1"/>
</dbReference>
<feature type="domain" description="EGF-like" evidence="14">
    <location>
        <begin position="1426"/>
        <end position="1465"/>
    </location>
</feature>
<feature type="domain" description="EGF-like" evidence="14">
    <location>
        <begin position="1218"/>
        <end position="1259"/>
    </location>
</feature>
<feature type="disulfide bond" evidence="12">
    <location>
        <begin position="1348"/>
        <end position="1358"/>
    </location>
</feature>
<reference evidence="17" key="1">
    <citation type="submission" date="2025-08" db="UniProtKB">
        <authorList>
            <consortium name="RefSeq"/>
        </authorList>
    </citation>
    <scope>IDENTIFICATION</scope>
    <source>
        <tissue evidence="17">Muscle</tissue>
    </source>
</reference>
<dbReference type="CDD" id="cd00054">
    <property type="entry name" value="EGF_CA"/>
    <property type="match status" value="19"/>
</dbReference>
<dbReference type="PROSITE" id="PS51364">
    <property type="entry name" value="TB"/>
    <property type="match status" value="6"/>
</dbReference>
<evidence type="ECO:0000313" key="17">
    <source>
        <dbReference type="RefSeq" id="XP_019523147.1"/>
    </source>
</evidence>
<dbReference type="InterPro" id="IPR026823">
    <property type="entry name" value="cEGF"/>
</dbReference>
<comment type="subcellular location">
    <subcellularLocation>
        <location evidence="1">Secreted</location>
        <location evidence="1">Extracellular space</location>
        <location evidence="1">Extracellular matrix</location>
    </subcellularLocation>
</comment>
<feature type="domain" description="EGF-like" evidence="14">
    <location>
        <begin position="2025"/>
        <end position="2064"/>
    </location>
</feature>
<evidence type="ECO:0000259" key="14">
    <source>
        <dbReference type="PROSITE" id="PS50026"/>
    </source>
</evidence>
<dbReference type="InterPro" id="IPR018097">
    <property type="entry name" value="EGF_Ca-bd_CS"/>
</dbReference>
<sequence length="2304" mass="246598">MAWGPLALLLLAWMVLSCLTGVQGRWDGAMELAGPGRVRRRGSPGILQGPNVCGSRFHAYCCPGWRTLPGRNQCVMPVCRHTCGEGFCSRPNLCTCANGKLAPSCGVSQGSGCSVSCMNGGSCRGESCLCQRGYTGTVCGQPICDRGCHNGGRCIGPNRCACVYGFMGPQCEKDYRTGPCFGQVGPEGCQHQLTGLVCTKALCCATVGRAWGLPCELCPAQPHPCRRGFIPNVRTGACQDVDECQAVPGLCQGGSCINTVGSFECRCPIGHRLSENSAKCEDVNECLSVPGLCSGGDCTNTAGSYVCTCPRGFSSSLDGTRCLDINECALDPDICANGVCENLRGSYRCICNLGYEAGAAGRECVDVDECALNSLLCDNGWCQNSPGSYSCSCPQGFSFRQDTETCEDVRLELCFLRWDEDNCGAALPGKYRMDICCCSVGAAWGPACKACPEPESPAFASLCPRGLGFASRDFLSGRPFYKDVNECKAFPGLCTHGTCRNTVGSFHCSCAGGFTLDAQERNCTDIDECRISPDLCGQGACVNTPGSFECECFHGYESGFMLMKNCMDVDECARDPLLCRGGTCTNTDGSYTCHCPPGHALTAKGTACEDIDECSLSDGLCPHGQCVNVIGAFQCSCHTGFQSTPDRQGCVDTNECLTGNGGCEAHCVNTEGSYRCGCGHGYSLMPDGRACADVDECEEDLDICDGGQCTNVPGGHHCLCYDGFMATLDMRTCIDVNECDLNPHICLHGDCENTKGSFVCHCQLGYVVRKGATGCSDVDECELGGHSCDSHASCLNVPGSFSCRCQPGWVGDGFECHDLDECTFHEHQCSPSADCLNVPGSYRCACRPGFTGDGFFCEDRDECAEDVDLCENGQCLNAPGGYRCECEMGFNPSEDRRTCQDVDECVLGNLCVFGSCENLLGMFRCVCDEGYELDRSGGNCTDVNECADPVNCINGLCVNTPGSYLCNCPQDFELNPSGVGCVDTRVGNCFLDTHDRGDGGISCSAEIGVGVTRASCCCSLGRAWGNPCELCPMGNTTEYRTLCPGGEGFRPNPITVILEDIDECQELPGLCQGGDCVNTFGSFQCKCPPGYHLHEDTRICEDIDECSIHSGICGPGTCYNTLGNYTCVCPAEYLQVNGGNNCMDMRKSICFRHYNGTCRNELAFNITRKMCCCSYNIGQAWNRPCQACPTPASLDYQVLCGNQVPGFVIDIHTGKSLDIDECGEIPAICASGVCINQIGSFRCECPTGFSYNSVLLICEDVDECASGESPCQQSADCINIPGSYRCQCARGYKLLPGGACVGRNECQEIPNVCSHGDCVDTEGSYACLCHRGFRASVDQTLCMDIDECDRQPCGNGTCKNIVGSYNCLCFPGFVMTHNGDCMDVNECTTLAGEVCRFGQCLNTAGSFHCLCQDGFELTADGKNCMDTNECLSLAGTCLPGTCQNLEGSFRCICPPGFQVQIDSCIDIDECSEEPNLCLFGTCTNSPGSFQCLCLPGFVLSDNGRRCFDTRQSFCFTHFESGRCSVPKAFNTTKSRCCCSQRPGEGWNDPCELCPQEGSAAFQELCPFGHGAVPGPDETRQDVNECAENPGVCANGHCVNTDGSFRCECPFGYSLDFTGISCVDTDECSFGHPCGEGTCTNVIGGFECACADGFEPGPMMTCEDINECSLNPLLCAFRCLNTEGSYTCACPAGYTLREDGSMCQDVDECVDGQQDCHTRGMLCKNLIGTFTCVCPPGMQPQLGSGEGCIDEDECHTQPRPCANGRCVNTAGSFRCDCDEGFRPSPALTECHDIRQGPCFSEVLQTTCQAPSSSGAAVTRVECCCGGGRGWGPRCELCPLPGTTAHKKLCPHGAGYTVEGRDVDECHVLSHLCPHGECINSLGSFRCHCQDGYRPDATATACLDVDECSQTPTPCTFLCKNTEGSFLCACPRGYLLEEDGRTCRDLDECTSRQHNCQFFCVNTIGAFTCHCPPGFTQRHQACFDNDECLAQPDLCGTRGRCHNTPGSFSCECYQGFTLDSSGHGCEDVDECDGPHRCQHGCQNELGGYRCSCPQGFTPHSQWSQCVDKNECVLSPTACGSASCHNTLGGFHCVCPSGFDFDQTLGGCQDVDECAVRGGPCSYSCANTPGGFLCGCPQGYFRAGQGHCVSGLSLSPGSQNGPDEELVSPESCYECKINSLPPRDRARRSAHGGHQVSLASLDSEVPLTLGLNLSRLGQAEHILELRPVLESLGNRVRYVIAHGNEQGFFRMHHLRGLSSLQLGRRRPGPGTYQLEVVSVAGPWGIWPEEQMGPGVLALRLKVRLQLL</sequence>
<comment type="function">
    <text evidence="11">Hormone that targets the liver to increase plasma glucose levels. Secreted by white adipose tissue and circulates in the plasma. Acts in response to fasting and promotes blood glucose elevation by binding to the surface of hepatocytes. Promotes hepatocyte glucose release by activating the protein kinase A activity in the liver, resulting in rapid glucose release into the circulation.</text>
</comment>
<feature type="domain" description="EGF-like" evidence="14">
    <location>
        <begin position="1102"/>
        <end position="1143"/>
    </location>
</feature>
<dbReference type="Pfam" id="PF07645">
    <property type="entry name" value="EGF_CA"/>
    <property type="match status" value="28"/>
</dbReference>
<feature type="domain" description="EGF-like" evidence="14">
    <location>
        <begin position="859"/>
        <end position="900"/>
    </location>
</feature>
<comment type="similarity">
    <text evidence="2">Belongs to the fibrillin family.</text>
</comment>
<feature type="domain" description="EGF-like" evidence="14">
    <location>
        <begin position="240"/>
        <end position="281"/>
    </location>
</feature>
<feature type="domain" description="EGF-like" evidence="14">
    <location>
        <begin position="610"/>
        <end position="651"/>
    </location>
</feature>
<dbReference type="FunFam" id="3.90.290.10:FF:000008">
    <property type="entry name" value="Fibrillin 3"/>
    <property type="match status" value="1"/>
</dbReference>
<gene>
    <name evidence="17" type="primary">FBN3</name>
</gene>
<feature type="disulfide bond" evidence="12">
    <location>
        <begin position="2029"/>
        <end position="2039"/>
    </location>
</feature>
<organism evidence="16 17">
    <name type="scientific">Hipposideros armiger</name>
    <name type="common">Great Himalayan leaf-nosed bat</name>
    <dbReference type="NCBI Taxonomy" id="186990"/>
    <lineage>
        <taxon>Eukaryota</taxon>
        <taxon>Metazoa</taxon>
        <taxon>Chordata</taxon>
        <taxon>Craniata</taxon>
        <taxon>Vertebrata</taxon>
        <taxon>Euteleostomi</taxon>
        <taxon>Mammalia</taxon>
        <taxon>Eutheria</taxon>
        <taxon>Laurasiatheria</taxon>
        <taxon>Chiroptera</taxon>
        <taxon>Yinpterochiroptera</taxon>
        <taxon>Rhinolophoidea</taxon>
        <taxon>Hipposideridae</taxon>
        <taxon>Hipposideros</taxon>
    </lineage>
</organism>
<dbReference type="FunFam" id="2.10.25.10:FF:000086">
    <property type="entry name" value="Fibrillin 2"/>
    <property type="match status" value="1"/>
</dbReference>
<dbReference type="FunFam" id="2.10.25.10:FF:000049">
    <property type="entry name" value="Fibrillin 2"/>
    <property type="match status" value="1"/>
</dbReference>
<dbReference type="FunFam" id="2.10.25.10:FF:000002">
    <property type="entry name" value="Latent-transforming growth factor beta-binding protein 3"/>
    <property type="match status" value="1"/>
</dbReference>
<dbReference type="FunFam" id="2.10.25.10:FF:000017">
    <property type="entry name" value="latent-transforming growth factor beta-binding protein 4 isoform X1"/>
    <property type="match status" value="1"/>
</dbReference>
<feature type="domain" description="EGF-like" evidence="14">
    <location>
        <begin position="1860"/>
        <end position="1897"/>
    </location>
</feature>
<evidence type="ECO:0000256" key="9">
    <source>
        <dbReference type="ARBA" id="ARBA00023157"/>
    </source>
</evidence>
<dbReference type="RefSeq" id="XP_019523147.1">
    <property type="nucleotide sequence ID" value="XM_019667602.1"/>
</dbReference>
<dbReference type="InterPro" id="IPR000742">
    <property type="entry name" value="EGF"/>
</dbReference>
<dbReference type="Pfam" id="PF00683">
    <property type="entry name" value="TB"/>
    <property type="match status" value="6"/>
</dbReference>
<evidence type="ECO:0000256" key="8">
    <source>
        <dbReference type="ARBA" id="ARBA00022837"/>
    </source>
</evidence>
<dbReference type="PROSITE" id="PS50026">
    <property type="entry name" value="EGF_3"/>
    <property type="match status" value="33"/>
</dbReference>
<dbReference type="GO" id="GO:0001527">
    <property type="term" value="C:microfibril"/>
    <property type="evidence" value="ECO:0007669"/>
    <property type="project" value="UniProtKB-ARBA"/>
</dbReference>
<dbReference type="PIRSF" id="PIRSF036312">
    <property type="entry name" value="Fibrillin"/>
    <property type="match status" value="1"/>
</dbReference>
<feature type="domain" description="EGF-like" evidence="14">
    <location>
        <begin position="568"/>
        <end position="609"/>
    </location>
</feature>
<dbReference type="Pfam" id="PF12947">
    <property type="entry name" value="EGF_3"/>
    <property type="match status" value="1"/>
</dbReference>
<feature type="domain" description="EGF-like" evidence="14">
    <location>
        <begin position="1749"/>
        <end position="1790"/>
    </location>
</feature>
<dbReference type="InterPro" id="IPR009030">
    <property type="entry name" value="Growth_fac_rcpt_cys_sf"/>
</dbReference>
<feature type="disulfide bond" evidence="12">
    <location>
        <begin position="162"/>
        <end position="171"/>
    </location>
</feature>
<dbReference type="Pfam" id="PF12661">
    <property type="entry name" value="hEGF"/>
    <property type="match status" value="1"/>
</dbReference>
<dbReference type="SMART" id="SM00181">
    <property type="entry name" value="EGF"/>
    <property type="match status" value="39"/>
</dbReference>
<dbReference type="GO" id="GO:2001205">
    <property type="term" value="P:negative regulation of osteoclast development"/>
    <property type="evidence" value="ECO:0007669"/>
    <property type="project" value="UniProtKB-ARBA"/>
</dbReference>
<evidence type="ECO:0000256" key="3">
    <source>
        <dbReference type="ARBA" id="ARBA00022525"/>
    </source>
</evidence>
<dbReference type="FunFam" id="2.10.25.10:FF:000087">
    <property type="entry name" value="Fibrillin 2"/>
    <property type="match status" value="1"/>
</dbReference>
<dbReference type="FunFam" id="2.10.25.10:FF:000005">
    <property type="entry name" value="Fibrillin 2"/>
    <property type="match status" value="1"/>
</dbReference>
<dbReference type="InterPro" id="IPR000152">
    <property type="entry name" value="EGF-type_Asp/Asn_hydroxyl_site"/>
</dbReference>
<feature type="domain" description="EGF-like" evidence="14">
    <location>
        <begin position="818"/>
        <end position="858"/>
    </location>
</feature>
<evidence type="ECO:0000256" key="7">
    <source>
        <dbReference type="ARBA" id="ARBA00022737"/>
    </source>
</evidence>
<dbReference type="SUPFAM" id="SSF57196">
    <property type="entry name" value="EGF/Laminin"/>
    <property type="match status" value="15"/>
</dbReference>
<evidence type="ECO:0000256" key="2">
    <source>
        <dbReference type="ARBA" id="ARBA00008972"/>
    </source>
</evidence>
<dbReference type="FunFam" id="3.90.290.10:FF:000005">
    <property type="entry name" value="Fibrillin 2"/>
    <property type="match status" value="1"/>
</dbReference>
<feature type="disulfide bond" evidence="12">
    <location>
        <begin position="144"/>
        <end position="154"/>
    </location>
</feature>
<dbReference type="InterPro" id="IPR049883">
    <property type="entry name" value="NOTCH1_EGF-like"/>
</dbReference>
<dbReference type="Gene3D" id="3.90.290.10">
    <property type="entry name" value="TGF-beta binding (TB) domain"/>
    <property type="match status" value="6"/>
</dbReference>
<feature type="domain" description="TB" evidence="15">
    <location>
        <begin position="987"/>
        <end position="1043"/>
    </location>
</feature>
<feature type="domain" description="TB" evidence="15">
    <location>
        <begin position="1795"/>
        <end position="1848"/>
    </location>
</feature>
<feature type="domain" description="TB" evidence="15">
    <location>
        <begin position="1148"/>
        <end position="1200"/>
    </location>
</feature>
<feature type="domain" description="EGF-like" evidence="14">
    <location>
        <begin position="282"/>
        <end position="323"/>
    </location>
</feature>
<dbReference type="InterPro" id="IPR040872">
    <property type="entry name" value="Fibrillin_U_N"/>
</dbReference>
<feature type="domain" description="TB" evidence="15">
    <location>
        <begin position="412"/>
        <end position="463"/>
    </location>
</feature>
<evidence type="ECO:0000313" key="16">
    <source>
        <dbReference type="Proteomes" id="UP000694851"/>
    </source>
</evidence>
<keyword evidence="8" id="KW-0106">Calcium</keyword>
<dbReference type="GO" id="GO:0005509">
    <property type="term" value="F:calcium ion binding"/>
    <property type="evidence" value="ECO:0007669"/>
    <property type="project" value="InterPro"/>
</dbReference>
<dbReference type="PROSITE" id="PS00010">
    <property type="entry name" value="ASX_HYDROXYL"/>
    <property type="match status" value="35"/>
</dbReference>
<feature type="domain" description="EGF-like" evidence="14">
    <location>
        <begin position="1344"/>
        <end position="1379"/>
    </location>
</feature>
<feature type="domain" description="EGF-like" evidence="14">
    <location>
        <begin position="140"/>
        <end position="172"/>
    </location>
</feature>
<feature type="chain" id="PRO_5034538152" evidence="13">
    <location>
        <begin position="25"/>
        <end position="2304"/>
    </location>
</feature>
<feature type="domain" description="EGF-like" evidence="14">
    <location>
        <begin position="735"/>
        <end position="772"/>
    </location>
</feature>
<dbReference type="GO" id="GO:0048731">
    <property type="term" value="P:system development"/>
    <property type="evidence" value="ECO:0007669"/>
    <property type="project" value="UniProtKB-ARBA"/>
</dbReference>
<dbReference type="Pfam" id="PF18193">
    <property type="entry name" value="Fibrillin_U_N"/>
    <property type="match status" value="1"/>
</dbReference>
<keyword evidence="10" id="KW-0325">Glycoprotein</keyword>
<protein>
    <submittedName>
        <fullName evidence="17">Fibrillin-3</fullName>
    </submittedName>
</protein>
<feature type="domain" description="EGF-like" evidence="14">
    <location>
        <begin position="693"/>
        <end position="734"/>
    </location>
</feature>
<keyword evidence="5 12" id="KW-0245">EGF-like domain</keyword>
<feature type="domain" description="EGF-like" evidence="14">
    <location>
        <begin position="1663"/>
        <end position="1703"/>
    </location>
</feature>
<feature type="signal peptide" evidence="13">
    <location>
        <begin position="1"/>
        <end position="24"/>
    </location>
</feature>
<dbReference type="InterPro" id="IPR024731">
    <property type="entry name" value="NELL2-like_EGF"/>
</dbReference>
<dbReference type="FunFam" id="3.90.290.10:FF:000009">
    <property type="entry name" value="Fibrillin 2"/>
    <property type="match status" value="1"/>
</dbReference>
<feature type="domain" description="EGF-like" evidence="14">
    <location>
        <begin position="1623"/>
        <end position="1662"/>
    </location>
</feature>
<feature type="domain" description="EGF-like" evidence="14">
    <location>
        <begin position="1060"/>
        <end position="1101"/>
    </location>
</feature>
<dbReference type="InterPro" id="IPR036773">
    <property type="entry name" value="TB_dom_sf"/>
</dbReference>
<dbReference type="Pfam" id="PF21364">
    <property type="entry name" value="EGF_FBN_1st"/>
    <property type="match status" value="1"/>
</dbReference>
<dbReference type="FunFam" id="2.10.25.10:FF:000010">
    <property type="entry name" value="Pro-epidermal growth factor"/>
    <property type="match status" value="2"/>
</dbReference>
<dbReference type="GeneID" id="109396058"/>
<keyword evidence="9 12" id="KW-1015">Disulfide bond</keyword>
<feature type="domain" description="EGF-like" evidence="14">
    <location>
        <begin position="2065"/>
        <end position="2102"/>
    </location>
</feature>
<dbReference type="FunFam" id="2.10.25.10:FF:000038">
    <property type="entry name" value="Fibrillin 2"/>
    <property type="match status" value="2"/>
</dbReference>
<dbReference type="SMART" id="SM00179">
    <property type="entry name" value="EGF_CA"/>
    <property type="match status" value="37"/>
</dbReference>
<dbReference type="FunFam" id="2.10.25.10:FF:000003">
    <property type="entry name" value="fibrillin-1 isoform X1"/>
    <property type="match status" value="14"/>
</dbReference>
<dbReference type="PANTHER" id="PTHR47333">
    <property type="entry name" value="VON WILLEBRAND FACTOR C AND EGF DOMAIN-CONTAINING PROTEIN"/>
    <property type="match status" value="1"/>
</dbReference>
<keyword evidence="6 13" id="KW-0732">Signal</keyword>
<dbReference type="PANTHER" id="PTHR47333:SF5">
    <property type="entry name" value="FIBRILLIN-3"/>
    <property type="match status" value="1"/>
</dbReference>
<dbReference type="CTD" id="84467"/>
<dbReference type="PROSITE" id="PS01187">
    <property type="entry name" value="EGF_CA"/>
    <property type="match status" value="13"/>
</dbReference>
<dbReference type="FunFam" id="2.10.25.10:FF:000008">
    <property type="entry name" value="Signal peptide, CUB domain, EGF-like 2"/>
    <property type="match status" value="1"/>
</dbReference>
<feature type="domain" description="EGF-like" evidence="14">
    <location>
        <begin position="324"/>
        <end position="365"/>
    </location>
</feature>
<evidence type="ECO:0000259" key="15">
    <source>
        <dbReference type="PROSITE" id="PS51364"/>
    </source>
</evidence>
<dbReference type="FunFam" id="2.10.25.10:FF:000223">
    <property type="entry name" value="Fibrillin 2"/>
    <property type="match status" value="1"/>
</dbReference>
<feature type="domain" description="EGF-like" evidence="14">
    <location>
        <begin position="1581"/>
        <end position="1618"/>
    </location>
</feature>
<dbReference type="KEGG" id="hai:109396058"/>
<dbReference type="Proteomes" id="UP000694851">
    <property type="component" value="Unplaced"/>
</dbReference>
<feature type="domain" description="EGF-like" evidence="14">
    <location>
        <begin position="901"/>
        <end position="937"/>
    </location>
</feature>
<dbReference type="OrthoDB" id="4062651at2759"/>
<dbReference type="InterPro" id="IPR017878">
    <property type="entry name" value="TB_dom"/>
</dbReference>
<evidence type="ECO:0000256" key="6">
    <source>
        <dbReference type="ARBA" id="ARBA00022729"/>
    </source>
</evidence>
<dbReference type="FunFam" id="3.90.290.10:FF:000003">
    <property type="entry name" value="Fibrillin 3"/>
    <property type="match status" value="1"/>
</dbReference>
<dbReference type="FunFam" id="2.10.25.10:FF:000103">
    <property type="entry name" value="Fibrillin 2"/>
    <property type="match status" value="1"/>
</dbReference>
<dbReference type="InterPro" id="IPR049388">
    <property type="entry name" value="FBN_EGF_N"/>
</dbReference>
<feature type="domain" description="EGF-like" evidence="14">
    <location>
        <begin position="942"/>
        <end position="982"/>
    </location>
</feature>
<dbReference type="FunFam" id="2.10.25.10:FF:000058">
    <property type="entry name" value="Fibrillin 2"/>
    <property type="match status" value="1"/>
</dbReference>
<dbReference type="InterPro" id="IPR052080">
    <property type="entry name" value="vWF_C/EGF_Fibrillin"/>
</dbReference>
<feature type="domain" description="EGF-like" evidence="14">
    <location>
        <begin position="366"/>
        <end position="407"/>
    </location>
</feature>
<dbReference type="FunFam" id="2.10.25.10:FF:000618">
    <property type="entry name" value="Fibrillin 3"/>
    <property type="match status" value="1"/>
</dbReference>
<keyword evidence="7" id="KW-0677">Repeat</keyword>
<dbReference type="InterPro" id="IPR013032">
    <property type="entry name" value="EGF-like_CS"/>
</dbReference>
<accession>A0A8B7TBP0</accession>
<proteinExistence type="inferred from homology"/>
<feature type="domain" description="EGF-like" evidence="14">
    <location>
        <begin position="1704"/>
        <end position="1743"/>
    </location>
</feature>
<feature type="domain" description="EGF-like" evidence="14">
    <location>
        <begin position="1466"/>
        <end position="1507"/>
    </location>
</feature>
<dbReference type="PROSITE" id="PS00022">
    <property type="entry name" value="EGF_1"/>
    <property type="match status" value="1"/>
</dbReference>
<dbReference type="SUPFAM" id="SSF57184">
    <property type="entry name" value="Growth factor receptor domain"/>
    <property type="match status" value="7"/>
</dbReference>
<evidence type="ECO:0000256" key="4">
    <source>
        <dbReference type="ARBA" id="ARBA00022530"/>
    </source>
</evidence>
<feature type="domain" description="EGF-like" evidence="14">
    <location>
        <begin position="1982"/>
        <end position="2024"/>
    </location>
</feature>
<evidence type="ECO:0000256" key="13">
    <source>
        <dbReference type="SAM" id="SignalP"/>
    </source>
</evidence>
<feature type="domain" description="EGF-like" evidence="14">
    <location>
        <begin position="483"/>
        <end position="524"/>
    </location>
</feature>
<dbReference type="InterPro" id="IPR001881">
    <property type="entry name" value="EGF-like_Ca-bd_dom"/>
</dbReference>
<dbReference type="FunFam" id="2.10.25.10:FF:000097">
    <property type="entry name" value="Fibrillin 2"/>
    <property type="match status" value="1"/>
</dbReference>
<keyword evidence="4" id="KW-0272">Extracellular matrix</keyword>
<dbReference type="FunFam" id="3.90.290.10:FF:000010">
    <property type="entry name" value="Fibrillin 2"/>
    <property type="match status" value="1"/>
</dbReference>
<feature type="domain" description="EGF-like" evidence="14">
    <location>
        <begin position="1943"/>
        <end position="1979"/>
    </location>
</feature>